<dbReference type="InParanoid" id="E5AB76"/>
<dbReference type="AlphaFoldDB" id="E5AB76"/>
<dbReference type="VEuPathDB" id="FungiDB:LEMA_P020470.1"/>
<reference evidence="3" key="1">
    <citation type="journal article" date="2011" name="Nat. Commun.">
        <title>Effector diversification within compartments of the Leptosphaeria maculans genome affected by Repeat-Induced Point mutations.</title>
        <authorList>
            <person name="Rouxel T."/>
            <person name="Grandaubert J."/>
            <person name="Hane J.K."/>
            <person name="Hoede C."/>
            <person name="van de Wouw A.P."/>
            <person name="Couloux A."/>
            <person name="Dominguez V."/>
            <person name="Anthouard V."/>
            <person name="Bally P."/>
            <person name="Bourras S."/>
            <person name="Cozijnsen A.J."/>
            <person name="Ciuffetti L.M."/>
            <person name="Degrave A."/>
            <person name="Dilmaghani A."/>
            <person name="Duret L."/>
            <person name="Fudal I."/>
            <person name="Goodwin S.B."/>
            <person name="Gout L."/>
            <person name="Glaser N."/>
            <person name="Linglin J."/>
            <person name="Kema G.H.J."/>
            <person name="Lapalu N."/>
            <person name="Lawrence C.B."/>
            <person name="May K."/>
            <person name="Meyer M."/>
            <person name="Ollivier B."/>
            <person name="Poulain J."/>
            <person name="Schoch C.L."/>
            <person name="Simon A."/>
            <person name="Spatafora J.W."/>
            <person name="Stachowiak A."/>
            <person name="Turgeon B.G."/>
            <person name="Tyler B.M."/>
            <person name="Vincent D."/>
            <person name="Weissenbach J."/>
            <person name="Amselem J."/>
            <person name="Quesneville H."/>
            <person name="Oliver R.P."/>
            <person name="Wincker P."/>
            <person name="Balesdent M.-H."/>
            <person name="Howlett B.J."/>
        </authorList>
    </citation>
    <scope>NUCLEOTIDE SEQUENCE [LARGE SCALE GENOMIC DNA]</scope>
    <source>
        <strain evidence="3">JN3 / isolate v23.1.3 / race Av1-4-5-6-7-8</strain>
    </source>
</reference>
<proteinExistence type="predicted"/>
<sequence length="64" mass="7235">MMRFDDSQKIMRCDGTRKLPSRLASPVTTPRTASPPPLPRLLVIIPNLTPIHYIMTRIGKSFAE</sequence>
<evidence type="ECO:0000256" key="1">
    <source>
        <dbReference type="SAM" id="MobiDB-lite"/>
    </source>
</evidence>
<organism evidence="3">
    <name type="scientific">Leptosphaeria maculans (strain JN3 / isolate v23.1.3 / race Av1-4-5-6-7-8)</name>
    <name type="common">Blackleg fungus</name>
    <name type="synonym">Phoma lingam</name>
    <dbReference type="NCBI Taxonomy" id="985895"/>
    <lineage>
        <taxon>Eukaryota</taxon>
        <taxon>Fungi</taxon>
        <taxon>Dikarya</taxon>
        <taxon>Ascomycota</taxon>
        <taxon>Pezizomycotina</taxon>
        <taxon>Dothideomycetes</taxon>
        <taxon>Pleosporomycetidae</taxon>
        <taxon>Pleosporales</taxon>
        <taxon>Pleosporineae</taxon>
        <taxon>Leptosphaeriaceae</taxon>
        <taxon>Plenodomus</taxon>
        <taxon>Plenodomus lingam/Leptosphaeria maculans species complex</taxon>
    </lineage>
</organism>
<dbReference type="EMBL" id="FP929138">
    <property type="protein sequence ID" value="CBY00917.1"/>
    <property type="molecule type" value="Genomic_DNA"/>
</dbReference>
<evidence type="ECO:0000313" key="3">
    <source>
        <dbReference type="Proteomes" id="UP000002668"/>
    </source>
</evidence>
<keyword evidence="3" id="KW-1185">Reference proteome</keyword>
<gene>
    <name evidence="2" type="ORF">LEMA_P020470.1</name>
</gene>
<evidence type="ECO:0000313" key="2">
    <source>
        <dbReference type="EMBL" id="CBY00917.1"/>
    </source>
</evidence>
<accession>E5AB76</accession>
<protein>
    <submittedName>
        <fullName evidence="2">Predicted protein</fullName>
    </submittedName>
</protein>
<dbReference type="Proteomes" id="UP000002668">
    <property type="component" value="Genome"/>
</dbReference>
<dbReference type="HOGENOM" id="CLU_2868101_0_0_1"/>
<feature type="region of interest" description="Disordered" evidence="1">
    <location>
        <begin position="15"/>
        <end position="36"/>
    </location>
</feature>
<name>E5AB76_LEPMJ</name>